<evidence type="ECO:0000313" key="2">
    <source>
        <dbReference type="Proteomes" id="UP000789920"/>
    </source>
</evidence>
<proteinExistence type="predicted"/>
<reference evidence="1" key="1">
    <citation type="submission" date="2021-06" db="EMBL/GenBank/DDBJ databases">
        <authorList>
            <person name="Kallberg Y."/>
            <person name="Tangrot J."/>
            <person name="Rosling A."/>
        </authorList>
    </citation>
    <scope>NUCLEOTIDE SEQUENCE</scope>
    <source>
        <strain evidence="1">MA461A</strain>
    </source>
</reference>
<comment type="caution">
    <text evidence="1">The sequence shown here is derived from an EMBL/GenBank/DDBJ whole genome shotgun (WGS) entry which is preliminary data.</text>
</comment>
<organism evidence="1 2">
    <name type="scientific">Racocetra persica</name>
    <dbReference type="NCBI Taxonomy" id="160502"/>
    <lineage>
        <taxon>Eukaryota</taxon>
        <taxon>Fungi</taxon>
        <taxon>Fungi incertae sedis</taxon>
        <taxon>Mucoromycota</taxon>
        <taxon>Glomeromycotina</taxon>
        <taxon>Glomeromycetes</taxon>
        <taxon>Diversisporales</taxon>
        <taxon>Gigasporaceae</taxon>
        <taxon>Racocetra</taxon>
    </lineage>
</organism>
<keyword evidence="2" id="KW-1185">Reference proteome</keyword>
<name>A0ACA9QSY7_9GLOM</name>
<accession>A0ACA9QSY7</accession>
<dbReference type="EMBL" id="CAJVQC010037341">
    <property type="protein sequence ID" value="CAG8763588.1"/>
    <property type="molecule type" value="Genomic_DNA"/>
</dbReference>
<feature type="non-terminal residue" evidence="1">
    <location>
        <position position="72"/>
    </location>
</feature>
<evidence type="ECO:0000313" key="1">
    <source>
        <dbReference type="EMBL" id="CAG8763588.1"/>
    </source>
</evidence>
<dbReference type="Proteomes" id="UP000789920">
    <property type="component" value="Unassembled WGS sequence"/>
</dbReference>
<feature type="non-terminal residue" evidence="1">
    <location>
        <position position="1"/>
    </location>
</feature>
<sequence>IYGGILGLINFGWRYWGSYSALPLTHSKNPVIASNIISEKQKTDVRYILPYLTQPSAKRSPKHKDAINKFLF</sequence>
<protein>
    <submittedName>
        <fullName evidence="1">10989_t:CDS:1</fullName>
    </submittedName>
</protein>
<gene>
    <name evidence="1" type="ORF">RPERSI_LOCUS15523</name>
</gene>